<dbReference type="EC" id="2.3.1.266" evidence="1"/>
<keyword evidence="3" id="KW-0808">Transferase</keyword>
<dbReference type="InterPro" id="IPR016181">
    <property type="entry name" value="Acyl_CoA_acyltransferase"/>
</dbReference>
<reference evidence="3 4" key="1">
    <citation type="journal article" date="2011" name="Front. Microbiol.">
        <title>Genomic signatures of strain selection and enhancement in Bacillus atrophaeus var. globigii, a historical biowarfare simulant.</title>
        <authorList>
            <person name="Gibbons H.S."/>
            <person name="Broomall S.M."/>
            <person name="McNew L.A."/>
            <person name="Daligault H."/>
            <person name="Chapman C."/>
            <person name="Bruce D."/>
            <person name="Karavis M."/>
            <person name="Krepps M."/>
            <person name="McGregor P.A."/>
            <person name="Hong C."/>
            <person name="Park K.H."/>
            <person name="Akmal A."/>
            <person name="Feldman A."/>
            <person name="Lin J.S."/>
            <person name="Chang W.E."/>
            <person name="Higgs B.W."/>
            <person name="Demirev P."/>
            <person name="Lindquist J."/>
            <person name="Liem A."/>
            <person name="Fochler E."/>
            <person name="Read T.D."/>
            <person name="Tapia R."/>
            <person name="Johnson S."/>
            <person name="Bishop-Lilly K.A."/>
            <person name="Detter C."/>
            <person name="Han C."/>
            <person name="Sozhamannan S."/>
            <person name="Rosenzweig C.N."/>
            <person name="Skowronski E.W."/>
        </authorList>
    </citation>
    <scope>NUCLEOTIDE SEQUENCE [LARGE SCALE GENOMIC DNA]</scope>
    <source>
        <strain evidence="3 4">MLST1</strain>
    </source>
</reference>
<proteinExistence type="inferred from homology"/>
<protein>
    <recommendedName>
        <fullName evidence="1">[Ribosomal protein bS18]-alanine N-acetyltransferase</fullName>
        <ecNumber evidence="1">2.3.1.266</ecNumber>
    </recommendedName>
</protein>
<organism evidence="3 4">
    <name type="scientific">Aliidiomarina minuta</name>
    <dbReference type="NCBI Taxonomy" id="880057"/>
    <lineage>
        <taxon>Bacteria</taxon>
        <taxon>Pseudomonadati</taxon>
        <taxon>Pseudomonadota</taxon>
        <taxon>Gammaproteobacteria</taxon>
        <taxon>Alteromonadales</taxon>
        <taxon>Idiomarinaceae</taxon>
        <taxon>Aliidiomarina</taxon>
    </lineage>
</organism>
<dbReference type="RefSeq" id="WP_126804095.1">
    <property type="nucleotide sequence ID" value="NZ_PIPL01000002.1"/>
</dbReference>
<dbReference type="PANTHER" id="PTHR47542">
    <property type="entry name" value="ACYL-COA N-ACYLTRANSFERASES (NAT) SUPERFAMILY PROTEIN"/>
    <property type="match status" value="1"/>
</dbReference>
<evidence type="ECO:0000256" key="1">
    <source>
        <dbReference type="RuleBase" id="RU363094"/>
    </source>
</evidence>
<dbReference type="GO" id="GO:0005737">
    <property type="term" value="C:cytoplasm"/>
    <property type="evidence" value="ECO:0007669"/>
    <property type="project" value="UniProtKB-SubCell"/>
</dbReference>
<dbReference type="InterPro" id="IPR000182">
    <property type="entry name" value="GNAT_dom"/>
</dbReference>
<evidence type="ECO:0000313" key="4">
    <source>
        <dbReference type="Proteomes" id="UP000288293"/>
    </source>
</evidence>
<evidence type="ECO:0000259" key="2">
    <source>
        <dbReference type="PROSITE" id="PS51186"/>
    </source>
</evidence>
<comment type="subcellular location">
    <subcellularLocation>
        <location evidence="1">Cytoplasm</location>
    </subcellularLocation>
</comment>
<keyword evidence="4" id="KW-1185">Reference proteome</keyword>
<evidence type="ECO:0000313" key="3">
    <source>
        <dbReference type="EMBL" id="RUO24392.1"/>
    </source>
</evidence>
<accession>A0A432W4G0</accession>
<dbReference type="GO" id="GO:0008999">
    <property type="term" value="F:protein-N-terminal-alanine acetyltransferase activity"/>
    <property type="evidence" value="ECO:0007669"/>
    <property type="project" value="UniProtKB-EC"/>
</dbReference>
<comment type="similarity">
    <text evidence="1">Belongs to the acetyltransferase family. RimI subfamily.</text>
</comment>
<dbReference type="PANTHER" id="PTHR47542:SF2">
    <property type="entry name" value="ACYL-COA N-ACYLTRANSFERASES (NAT) SUPERFAMILY PROTEIN"/>
    <property type="match status" value="1"/>
</dbReference>
<comment type="catalytic activity">
    <reaction evidence="1">
        <text>N-terminal L-alanyl-[ribosomal protein bS18] + acetyl-CoA = N-terminal N(alpha)-acetyl-L-alanyl-[ribosomal protein bS18] + CoA + H(+)</text>
        <dbReference type="Rhea" id="RHEA:43756"/>
        <dbReference type="Rhea" id="RHEA-COMP:10676"/>
        <dbReference type="Rhea" id="RHEA-COMP:10677"/>
        <dbReference type="ChEBI" id="CHEBI:15378"/>
        <dbReference type="ChEBI" id="CHEBI:57287"/>
        <dbReference type="ChEBI" id="CHEBI:57288"/>
        <dbReference type="ChEBI" id="CHEBI:64718"/>
        <dbReference type="ChEBI" id="CHEBI:83683"/>
        <dbReference type="EC" id="2.3.1.266"/>
    </reaction>
</comment>
<dbReference type="NCBIfam" id="TIGR01575">
    <property type="entry name" value="rimI"/>
    <property type="match status" value="1"/>
</dbReference>
<gene>
    <name evidence="3" type="primary">rimI</name>
    <name evidence="3" type="ORF">CWE09_11025</name>
</gene>
<dbReference type="InterPro" id="IPR006464">
    <property type="entry name" value="AcTrfase_RimI/Ard1"/>
</dbReference>
<comment type="caution">
    <text evidence="3">The sequence shown here is derived from an EMBL/GenBank/DDBJ whole genome shotgun (WGS) entry which is preliminary data.</text>
</comment>
<dbReference type="OrthoDB" id="27442at2"/>
<dbReference type="Pfam" id="PF00583">
    <property type="entry name" value="Acetyltransf_1"/>
    <property type="match status" value="1"/>
</dbReference>
<name>A0A432W4G0_9GAMM</name>
<keyword evidence="1" id="KW-0963">Cytoplasm</keyword>
<dbReference type="AlphaFoldDB" id="A0A432W4G0"/>
<dbReference type="EMBL" id="PIPL01000002">
    <property type="protein sequence ID" value="RUO24392.1"/>
    <property type="molecule type" value="Genomic_DNA"/>
</dbReference>
<dbReference type="SUPFAM" id="SSF55729">
    <property type="entry name" value="Acyl-CoA N-acyltransferases (Nat)"/>
    <property type="match status" value="1"/>
</dbReference>
<dbReference type="PROSITE" id="PS51186">
    <property type="entry name" value="GNAT"/>
    <property type="match status" value="1"/>
</dbReference>
<feature type="domain" description="N-acetyltransferase" evidence="2">
    <location>
        <begin position="2"/>
        <end position="148"/>
    </location>
</feature>
<dbReference type="Proteomes" id="UP000288293">
    <property type="component" value="Unassembled WGS sequence"/>
</dbReference>
<comment type="function">
    <text evidence="1">Acetylates the N-terminal alanine of ribosomal protein bS18.</text>
</comment>
<dbReference type="Gene3D" id="3.40.630.30">
    <property type="match status" value="1"/>
</dbReference>
<sequence length="153" mass="17548">MITLREALVTDASALHQLEQQSFSYDQIGMRSFRRLLKSPSAYCLLALNGEQLAGYAIVLHRQNSQYWRLYSMAISENCRGQGIGQQLLRHILRKAQEERKSGVRLEVKCDNQAAVRLYHRHGFEVTELLPNYYEDGSDGYKMQLSFDTAAVC</sequence>
<dbReference type="CDD" id="cd04301">
    <property type="entry name" value="NAT_SF"/>
    <property type="match status" value="1"/>
</dbReference>